<evidence type="ECO:0000313" key="10">
    <source>
        <dbReference type="EMBL" id="KAF6053092.1"/>
    </source>
</evidence>
<gene>
    <name evidence="10" type="primary">EPL1</name>
    <name evidence="10" type="ORF">FOB60_003348</name>
</gene>
<dbReference type="Proteomes" id="UP000590412">
    <property type="component" value="Unassembled WGS sequence"/>
</dbReference>
<feature type="region of interest" description="Disordered" evidence="8">
    <location>
        <begin position="423"/>
        <end position="483"/>
    </location>
</feature>
<proteinExistence type="inferred from homology"/>
<dbReference type="GO" id="GO:0035267">
    <property type="term" value="C:NuA4 histone acetyltransferase complex"/>
    <property type="evidence" value="ECO:0007669"/>
    <property type="project" value="EnsemblFungi"/>
</dbReference>
<reference evidence="10" key="1">
    <citation type="submission" date="2020-03" db="EMBL/GenBank/DDBJ databases">
        <title>FDA dAtabase for Regulatory Grade micrObial Sequences (FDA-ARGOS): Supporting development and validation of Infectious Disease Dx tests.</title>
        <authorList>
            <person name="Campos J."/>
            <person name="Goldberg B."/>
            <person name="Tallon L."/>
            <person name="Sadzewicz L."/>
            <person name="Vavikolanu K."/>
            <person name="Mehta A."/>
            <person name="Aluvathingal J."/>
            <person name="Nadendla S."/>
            <person name="Nandy P."/>
            <person name="Geyer C."/>
            <person name="Yan Y."/>
            <person name="Sichtig H."/>
        </authorList>
    </citation>
    <scope>NUCLEOTIDE SEQUENCE [LARGE SCALE GENOMIC DNA]</scope>
    <source>
        <strain evidence="10">FDAARGOS_652</strain>
    </source>
</reference>
<dbReference type="GO" id="GO:0006281">
    <property type="term" value="P:DNA repair"/>
    <property type="evidence" value="ECO:0007669"/>
    <property type="project" value="EnsemblFungi"/>
</dbReference>
<dbReference type="GO" id="GO:0000786">
    <property type="term" value="C:nucleosome"/>
    <property type="evidence" value="ECO:0007669"/>
    <property type="project" value="EnsemblFungi"/>
</dbReference>
<feature type="domain" description="Enhancer of polycomb-like N-terminal" evidence="9">
    <location>
        <begin position="22"/>
        <end position="198"/>
    </location>
</feature>
<feature type="region of interest" description="Disordered" evidence="8">
    <location>
        <begin position="37"/>
        <end position="68"/>
    </location>
</feature>
<feature type="compositionally biased region" description="Polar residues" evidence="8">
    <location>
        <begin position="820"/>
        <end position="836"/>
    </location>
</feature>
<evidence type="ECO:0000256" key="2">
    <source>
        <dbReference type="ARBA" id="ARBA00008035"/>
    </source>
</evidence>
<evidence type="ECO:0000256" key="6">
    <source>
        <dbReference type="ARBA" id="ARBA00025513"/>
    </source>
</evidence>
<comment type="similarity">
    <text evidence="2 7">Belongs to the enhancer of polycomb family.</text>
</comment>
<comment type="caution">
    <text evidence="10">The sequence shown here is derived from an EMBL/GenBank/DDBJ whole genome shotgun (WGS) entry which is preliminary data.</text>
</comment>
<evidence type="ECO:0000259" key="9">
    <source>
        <dbReference type="Pfam" id="PF10513"/>
    </source>
</evidence>
<accession>A0A8X7NL25</accession>
<feature type="compositionally biased region" description="Polar residues" evidence="8">
    <location>
        <begin position="848"/>
        <end position="872"/>
    </location>
</feature>
<evidence type="ECO:0000256" key="4">
    <source>
        <dbReference type="ARBA" id="ARBA00023163"/>
    </source>
</evidence>
<organism evidence="10 11">
    <name type="scientific">Candida parapsilosis</name>
    <name type="common">Yeast</name>
    <dbReference type="NCBI Taxonomy" id="5480"/>
    <lineage>
        <taxon>Eukaryota</taxon>
        <taxon>Fungi</taxon>
        <taxon>Dikarya</taxon>
        <taxon>Ascomycota</taxon>
        <taxon>Saccharomycotina</taxon>
        <taxon>Pichiomycetes</taxon>
        <taxon>Debaryomycetaceae</taxon>
        <taxon>Candida/Lodderomyces clade</taxon>
        <taxon>Candida</taxon>
    </lineage>
</organism>
<evidence type="ECO:0000256" key="1">
    <source>
        <dbReference type="ARBA" id="ARBA00004123"/>
    </source>
</evidence>
<dbReference type="GO" id="GO:0004402">
    <property type="term" value="F:histone acetyltransferase activity"/>
    <property type="evidence" value="ECO:0007669"/>
    <property type="project" value="EnsemblFungi"/>
</dbReference>
<evidence type="ECO:0000313" key="11">
    <source>
        <dbReference type="Proteomes" id="UP000590412"/>
    </source>
</evidence>
<sequence>MAIPPGKNDSKSNQHAAGARFRQRKISVKQPLSIYKQSDLPTLDGSDLEPSQIHHLNSNNIGQPPRDVHAVETGVDKNEEEEVHLQQVINAAQKALSSANAGKANEVYIPTPDASKIWTEAAKYYKDQKFNEPETYIKFSATVEDTVGVEYNMDEEDEKFYNEVLSKIQPPPGKKKHDDSAKCTELEFETICDRLEKTIEARQPFLSMDPSNILSYEEMSKYIIEQFESTIKTSNPYIESSGGNLEHLSTTTLKERLSKEINYKPFTTLFDRDQEHTTQVRPIPKLLEFFGKPIYDHWALRKIARKGKSVHPTLRFEDPNANEKDNENDPYICFRRREFRQARKTRRADTVGAERIRLLQKSLHRARDLVMSVCEREILNLRNLQAEFDIFKTRFEAKQVKRELGIKGDDYLFFPHKKRKVIKPKEDEEEKERKREKRKQEQEHAAKAHHHQQQYALQQQNASQQNQRDGTSTNQPYVKLPPSKVPDMDLVTVSLVLKEKNETIKRAVLDKLRKRKEQDRGFVNVTDDPYEPFFDISTNDKLVEPSHIPYSSIAATNFHQFNTSNYLNEPLKALIEDNKSIPGVRTFKGSNGELIPTKAFPITSALLQEKFTNNKFNSPSYIAQLLQDIENNNYDHYIHGFSKESAIESTRDAEENAKFSEPILRLRKRVGRGGRVFLDRRGQTTTDVVDEFMDFSQICEDEEEVPNVYDSKVDEWKRLRSRWKYDTDLSESQKGALDPFSLDPSKLNNISDDTQAIRFGSMLLSKSYGLLKESIQQKQQSFMHSARMRALQQQQQQQQQLANRQAQAQAQAQAQQKQLNHQFGNEHVPSSSPNQQKSKRTLSERKNTSNSVNNSKPLSPAQNSINKSAGHV</sequence>
<evidence type="ECO:0000256" key="8">
    <source>
        <dbReference type="SAM" id="MobiDB-lite"/>
    </source>
</evidence>
<dbReference type="GO" id="GO:0005634">
    <property type="term" value="C:nucleus"/>
    <property type="evidence" value="ECO:0007669"/>
    <property type="project" value="UniProtKB-SubCell"/>
</dbReference>
<protein>
    <recommendedName>
        <fullName evidence="7">Enhancer of polycomb-like protein</fullName>
    </recommendedName>
</protein>
<name>A0A8X7NL25_CANPA</name>
<dbReference type="InterPro" id="IPR019542">
    <property type="entry name" value="Enhancer_polycomb-like_N"/>
</dbReference>
<feature type="region of interest" description="Disordered" evidence="8">
    <location>
        <begin position="802"/>
        <end position="872"/>
    </location>
</feature>
<dbReference type="GO" id="GO:0016239">
    <property type="term" value="P:positive regulation of macroautophagy"/>
    <property type="evidence" value="ECO:0007669"/>
    <property type="project" value="EnsemblFungi"/>
</dbReference>
<dbReference type="InterPro" id="IPR024943">
    <property type="entry name" value="Enhancer_polycomb"/>
</dbReference>
<feature type="compositionally biased region" description="Low complexity" evidence="8">
    <location>
        <begin position="453"/>
        <end position="467"/>
    </location>
</feature>
<feature type="compositionally biased region" description="Low complexity" evidence="8">
    <location>
        <begin position="802"/>
        <end position="819"/>
    </location>
</feature>
<dbReference type="GO" id="GO:0032777">
    <property type="term" value="C:piccolo histone acetyltransferase complex"/>
    <property type="evidence" value="ECO:0007669"/>
    <property type="project" value="EnsemblFungi"/>
</dbReference>
<keyword evidence="4 7" id="KW-0804">Transcription</keyword>
<dbReference type="AlphaFoldDB" id="A0A8X7NL25"/>
<comment type="function">
    <text evidence="6">Component of the NuA4 histone acetyltransferase complex which is involved in transcriptional activation of selected genes principally by acetylation of nucleosomal histone H4 and H2A. The NuA4 complex is also involved in DNA repair. Involved in gene silencing by neighboring heterochromatin, blockage of the silencing spreading along the chromosome, and required for cell cycle progression through G2/M.</text>
</comment>
<dbReference type="GO" id="GO:0006357">
    <property type="term" value="P:regulation of transcription by RNA polymerase II"/>
    <property type="evidence" value="ECO:0007669"/>
    <property type="project" value="EnsemblFungi"/>
</dbReference>
<evidence type="ECO:0000256" key="3">
    <source>
        <dbReference type="ARBA" id="ARBA00023015"/>
    </source>
</evidence>
<keyword evidence="3 7" id="KW-0805">Transcription regulation</keyword>
<dbReference type="OrthoDB" id="435275at2759"/>
<keyword evidence="5 7" id="KW-0539">Nucleus</keyword>
<feature type="region of interest" description="Disordered" evidence="8">
    <location>
        <begin position="1"/>
        <end position="24"/>
    </location>
</feature>
<comment type="subcellular location">
    <subcellularLocation>
        <location evidence="1 7">Nucleus</location>
    </subcellularLocation>
</comment>
<dbReference type="Pfam" id="PF10513">
    <property type="entry name" value="EPL1"/>
    <property type="match status" value="1"/>
</dbReference>
<evidence type="ECO:0000256" key="7">
    <source>
        <dbReference type="RuleBase" id="RU361124"/>
    </source>
</evidence>
<evidence type="ECO:0000256" key="5">
    <source>
        <dbReference type="ARBA" id="ARBA00023242"/>
    </source>
</evidence>
<dbReference type="EMBL" id="JABWAB010000004">
    <property type="protein sequence ID" value="KAF6053092.1"/>
    <property type="molecule type" value="Genomic_DNA"/>
</dbReference>
<dbReference type="PANTHER" id="PTHR14898">
    <property type="entry name" value="ENHANCER OF POLYCOMB"/>
    <property type="match status" value="1"/>
</dbReference>